<comment type="caution">
    <text evidence="2">The sequence shown here is derived from an EMBL/GenBank/DDBJ whole genome shotgun (WGS) entry which is preliminary data.</text>
</comment>
<proteinExistence type="predicted"/>
<evidence type="ECO:0000313" key="3">
    <source>
        <dbReference type="Proteomes" id="UP000070529"/>
    </source>
</evidence>
<feature type="chain" id="PRO_5007465636" evidence="1">
    <location>
        <begin position="20"/>
        <end position="210"/>
    </location>
</feature>
<feature type="signal peptide" evidence="1">
    <location>
        <begin position="1"/>
        <end position="19"/>
    </location>
</feature>
<organism evidence="2 3">
    <name type="scientific">Enterovibrio coralii</name>
    <dbReference type="NCBI Taxonomy" id="294935"/>
    <lineage>
        <taxon>Bacteria</taxon>
        <taxon>Pseudomonadati</taxon>
        <taxon>Pseudomonadota</taxon>
        <taxon>Gammaproteobacteria</taxon>
        <taxon>Vibrionales</taxon>
        <taxon>Vibrionaceae</taxon>
        <taxon>Enterovibrio</taxon>
    </lineage>
</organism>
<accession>A0A135I5X4</accession>
<dbReference type="EMBL" id="LNTY01000049">
    <property type="protein sequence ID" value="KXF80848.1"/>
    <property type="molecule type" value="Genomic_DNA"/>
</dbReference>
<keyword evidence="3" id="KW-1185">Reference proteome</keyword>
<name>A0A135I5X4_9GAMM</name>
<keyword evidence="1" id="KW-0732">Signal</keyword>
<protein>
    <submittedName>
        <fullName evidence="2">Uncharacterized protein</fullName>
    </submittedName>
</protein>
<dbReference type="STRING" id="294935.ATN88_16405"/>
<dbReference type="RefSeq" id="WP_067418868.1">
    <property type="nucleotide sequence ID" value="NZ_LNTY01000049.1"/>
</dbReference>
<dbReference type="Proteomes" id="UP000070529">
    <property type="component" value="Unassembled WGS sequence"/>
</dbReference>
<evidence type="ECO:0000313" key="2">
    <source>
        <dbReference type="EMBL" id="KXF80848.1"/>
    </source>
</evidence>
<dbReference type="AlphaFoldDB" id="A0A135I5X4"/>
<dbReference type="OrthoDB" id="6126039at2"/>
<evidence type="ECO:0000256" key="1">
    <source>
        <dbReference type="SAM" id="SignalP"/>
    </source>
</evidence>
<gene>
    <name evidence="2" type="ORF">ATN88_16405</name>
</gene>
<sequence length="210" mass="24220">MRKWVLFTLCVMVTNQVSASALNDIKDSAKESVFAEAAAWLAAVPGVDLLERKIEANKYRIVSATPAAGTLKIDSDTKAQFRIYFGNTRLGLSVFDNATLPAISYRLVAEQDTHRELNPRVERKIEVRKGLQVEENVTFWPRNEKTFPLEIKTYPEAKRIRIMNIVDRYEPGMMLKKGRYDIEVLFWNEKSPRRLTFTLNDDQQTLSVYQ</sequence>
<reference evidence="2 3" key="1">
    <citation type="submission" date="2015-11" db="EMBL/GenBank/DDBJ databases">
        <title>Genomic Taxonomy of the Vibrionaceae.</title>
        <authorList>
            <person name="Gomez-Gil B."/>
            <person name="Enciso-Ibarra J."/>
        </authorList>
    </citation>
    <scope>NUCLEOTIDE SEQUENCE [LARGE SCALE GENOMIC DNA]</scope>
    <source>
        <strain evidence="2 3">CAIM 912</strain>
    </source>
</reference>